<protein>
    <submittedName>
        <fullName evidence="2">Uncharacterized protein</fullName>
    </submittedName>
</protein>
<feature type="compositionally biased region" description="Acidic residues" evidence="1">
    <location>
        <begin position="48"/>
        <end position="58"/>
    </location>
</feature>
<accession>A0ABD0KCF2</accession>
<gene>
    <name evidence="2" type="ORF">BaRGS_00023959</name>
</gene>
<evidence type="ECO:0000313" key="3">
    <source>
        <dbReference type="Proteomes" id="UP001519460"/>
    </source>
</evidence>
<proteinExistence type="predicted"/>
<feature type="non-terminal residue" evidence="2">
    <location>
        <position position="1"/>
    </location>
</feature>
<organism evidence="2 3">
    <name type="scientific">Batillaria attramentaria</name>
    <dbReference type="NCBI Taxonomy" id="370345"/>
    <lineage>
        <taxon>Eukaryota</taxon>
        <taxon>Metazoa</taxon>
        <taxon>Spiralia</taxon>
        <taxon>Lophotrochozoa</taxon>
        <taxon>Mollusca</taxon>
        <taxon>Gastropoda</taxon>
        <taxon>Caenogastropoda</taxon>
        <taxon>Sorbeoconcha</taxon>
        <taxon>Cerithioidea</taxon>
        <taxon>Batillariidae</taxon>
        <taxon>Batillaria</taxon>
    </lineage>
</organism>
<dbReference type="EMBL" id="JACVVK020000204">
    <property type="protein sequence ID" value="KAK7484785.1"/>
    <property type="molecule type" value="Genomic_DNA"/>
</dbReference>
<evidence type="ECO:0000313" key="2">
    <source>
        <dbReference type="EMBL" id="KAK7484785.1"/>
    </source>
</evidence>
<comment type="caution">
    <text evidence="2">The sequence shown here is derived from an EMBL/GenBank/DDBJ whole genome shotgun (WGS) entry which is preliminary data.</text>
</comment>
<name>A0ABD0KCF2_9CAEN</name>
<keyword evidence="3" id="KW-1185">Reference proteome</keyword>
<reference evidence="2 3" key="1">
    <citation type="journal article" date="2023" name="Sci. Data">
        <title>Genome assembly of the Korean intertidal mud-creeper Batillaria attramentaria.</title>
        <authorList>
            <person name="Patra A.K."/>
            <person name="Ho P.T."/>
            <person name="Jun S."/>
            <person name="Lee S.J."/>
            <person name="Kim Y."/>
            <person name="Won Y.J."/>
        </authorList>
    </citation>
    <scope>NUCLEOTIDE SEQUENCE [LARGE SCALE GENOMIC DNA]</scope>
    <source>
        <strain evidence="2">Wonlab-2016</strain>
    </source>
</reference>
<dbReference type="Proteomes" id="UP001519460">
    <property type="component" value="Unassembled WGS sequence"/>
</dbReference>
<sequence>DVKKSTNPAVMAALRKRENDDADVESGTAVKQTVLLESKHQGASGNTGEDELEEETLESSDSTQLGSPALLRNRPASLTK</sequence>
<dbReference type="AlphaFoldDB" id="A0ABD0KCF2"/>
<evidence type="ECO:0000256" key="1">
    <source>
        <dbReference type="SAM" id="MobiDB-lite"/>
    </source>
</evidence>
<feature type="non-terminal residue" evidence="2">
    <location>
        <position position="80"/>
    </location>
</feature>
<feature type="region of interest" description="Disordered" evidence="1">
    <location>
        <begin position="1"/>
        <end position="80"/>
    </location>
</feature>